<evidence type="ECO:0000256" key="1">
    <source>
        <dbReference type="ARBA" id="ARBA00006479"/>
    </source>
</evidence>
<dbReference type="RefSeq" id="WP_344898005.1">
    <property type="nucleotide sequence ID" value="NZ_BAAAWD010000011.1"/>
</dbReference>
<keyword evidence="3" id="KW-1185">Reference proteome</keyword>
<dbReference type="Proteomes" id="UP001499930">
    <property type="component" value="Unassembled WGS sequence"/>
</dbReference>
<dbReference type="EMBL" id="BAAAWD010000011">
    <property type="protein sequence ID" value="GAA3014555.1"/>
    <property type="molecule type" value="Genomic_DNA"/>
</dbReference>
<comment type="similarity">
    <text evidence="1">Belongs to the ROK (NagC/XylR) family.</text>
</comment>
<dbReference type="Pfam" id="PF00480">
    <property type="entry name" value="ROK"/>
    <property type="match status" value="1"/>
</dbReference>
<dbReference type="PANTHER" id="PTHR18964">
    <property type="entry name" value="ROK (REPRESSOR, ORF, KINASE) FAMILY"/>
    <property type="match status" value="1"/>
</dbReference>
<comment type="caution">
    <text evidence="2">The sequence shown here is derived from an EMBL/GenBank/DDBJ whole genome shotgun (WGS) entry which is preliminary data.</text>
</comment>
<accession>A0ABP6KJP7</accession>
<dbReference type="NCBIfam" id="NF045942">
    <property type="entry name" value="PolPhglucPhase"/>
    <property type="match status" value="1"/>
</dbReference>
<reference evidence="3" key="1">
    <citation type="journal article" date="2019" name="Int. J. Syst. Evol. Microbiol.">
        <title>The Global Catalogue of Microorganisms (GCM) 10K type strain sequencing project: providing services to taxonomists for standard genome sequencing and annotation.</title>
        <authorList>
            <consortium name="The Broad Institute Genomics Platform"/>
            <consortium name="The Broad Institute Genome Sequencing Center for Infectious Disease"/>
            <person name="Wu L."/>
            <person name="Ma J."/>
        </authorList>
    </citation>
    <scope>NUCLEOTIDE SEQUENCE [LARGE SCALE GENOMIC DNA]</scope>
    <source>
        <strain evidence="3">JCM 3106</strain>
    </source>
</reference>
<evidence type="ECO:0000313" key="3">
    <source>
        <dbReference type="Proteomes" id="UP001499930"/>
    </source>
</evidence>
<sequence length="248" mass="26063">MEALGIDIGGSGIKGAPVDVAKGRLTQERLRIPTPDPAEPEAVAEVVAKIVEHFEWQGPIGVTFPGVVVDGVARSAANVDKAWIGTDAQQLFSRVTGQTTIVLNDADAAGLAEVAAGAAKDRPGVVMLLTFGTGIGSALLMDGLLVPNTELGHLEIRGKEAEKRASDHAREAHDLGWEEWAEKVQEYLEHVEMLFSPSLFIIGGGVSKKADKFLPHIKIRTPIVPAGLQNEAGIVGAAMAATRAAEKA</sequence>
<protein>
    <submittedName>
        <fullName evidence="2">ROK family protein</fullName>
    </submittedName>
</protein>
<dbReference type="InterPro" id="IPR000600">
    <property type="entry name" value="ROK"/>
</dbReference>
<gene>
    <name evidence="2" type="ORF">GCM10017559_42310</name>
</gene>
<dbReference type="PANTHER" id="PTHR18964:SF146">
    <property type="entry name" value="POLYPHOSPHATE GLUCOKINASE"/>
    <property type="match status" value="1"/>
</dbReference>
<dbReference type="SUPFAM" id="SSF53067">
    <property type="entry name" value="Actin-like ATPase domain"/>
    <property type="match status" value="1"/>
</dbReference>
<dbReference type="Gene3D" id="3.30.420.40">
    <property type="match status" value="2"/>
</dbReference>
<proteinExistence type="inferred from homology"/>
<dbReference type="CDD" id="cd24058">
    <property type="entry name" value="ASKHA_NBD_ROK_PPGK"/>
    <property type="match status" value="1"/>
</dbReference>
<evidence type="ECO:0000313" key="2">
    <source>
        <dbReference type="EMBL" id="GAA3014555.1"/>
    </source>
</evidence>
<organism evidence="2 3">
    <name type="scientific">Streptosporangium longisporum</name>
    <dbReference type="NCBI Taxonomy" id="46187"/>
    <lineage>
        <taxon>Bacteria</taxon>
        <taxon>Bacillati</taxon>
        <taxon>Actinomycetota</taxon>
        <taxon>Actinomycetes</taxon>
        <taxon>Streptosporangiales</taxon>
        <taxon>Streptosporangiaceae</taxon>
        <taxon>Streptosporangium</taxon>
    </lineage>
</organism>
<name>A0ABP6KJP7_9ACTN</name>
<dbReference type="InterPro" id="IPR043129">
    <property type="entry name" value="ATPase_NBD"/>
</dbReference>